<reference evidence="1" key="2">
    <citation type="submission" date="2020-09" db="EMBL/GenBank/DDBJ databases">
        <authorList>
            <person name="Sun Q."/>
            <person name="Kim S."/>
        </authorList>
    </citation>
    <scope>NUCLEOTIDE SEQUENCE</scope>
    <source>
        <strain evidence="1">KCTC 42650</strain>
    </source>
</reference>
<sequence length="73" mass="8048">MPEFVEESLDKVAWSIERRIHRALDLPIALFGDMSPPAMGCDEVQDGAGVTVPRGHLNGCFGKAFALTPYEMR</sequence>
<dbReference type="Proteomes" id="UP000626220">
    <property type="component" value="Unassembled WGS sequence"/>
</dbReference>
<accession>A0A8J3GVM0</accession>
<comment type="caution">
    <text evidence="1">The sequence shown here is derived from an EMBL/GenBank/DDBJ whole genome shotgun (WGS) entry which is preliminary data.</text>
</comment>
<dbReference type="RefSeq" id="WP_229863916.1">
    <property type="nucleotide sequence ID" value="NZ_BNCJ01000002.1"/>
</dbReference>
<keyword evidence="2" id="KW-1185">Reference proteome</keyword>
<evidence type="ECO:0000313" key="2">
    <source>
        <dbReference type="Proteomes" id="UP000626220"/>
    </source>
</evidence>
<dbReference type="EMBL" id="BNCJ01000002">
    <property type="protein sequence ID" value="GHF43689.1"/>
    <property type="molecule type" value="Genomic_DNA"/>
</dbReference>
<dbReference type="AlphaFoldDB" id="A0A8J3GVM0"/>
<protein>
    <submittedName>
        <fullName evidence="1">Uncharacterized protein</fullName>
    </submittedName>
</protein>
<evidence type="ECO:0000313" key="1">
    <source>
        <dbReference type="EMBL" id="GHF43689.1"/>
    </source>
</evidence>
<gene>
    <name evidence="1" type="ORF">GCM10017056_14490</name>
</gene>
<reference evidence="1" key="1">
    <citation type="journal article" date="2014" name="Int. J. Syst. Evol. Microbiol.">
        <title>Complete genome sequence of Corynebacterium casei LMG S-19264T (=DSM 44701T), isolated from a smear-ripened cheese.</title>
        <authorList>
            <consortium name="US DOE Joint Genome Institute (JGI-PGF)"/>
            <person name="Walter F."/>
            <person name="Albersmeier A."/>
            <person name="Kalinowski J."/>
            <person name="Ruckert C."/>
        </authorList>
    </citation>
    <scope>NUCLEOTIDE SEQUENCE</scope>
    <source>
        <strain evidence="1">KCTC 42650</strain>
    </source>
</reference>
<organism evidence="1 2">
    <name type="scientific">Seohaeicola zhoushanensis</name>
    <dbReference type="NCBI Taxonomy" id="1569283"/>
    <lineage>
        <taxon>Bacteria</taxon>
        <taxon>Pseudomonadati</taxon>
        <taxon>Pseudomonadota</taxon>
        <taxon>Alphaproteobacteria</taxon>
        <taxon>Rhodobacterales</taxon>
        <taxon>Roseobacteraceae</taxon>
        <taxon>Seohaeicola</taxon>
    </lineage>
</organism>
<name>A0A8J3GVM0_9RHOB</name>
<proteinExistence type="predicted"/>